<evidence type="ECO:0000313" key="7">
    <source>
        <dbReference type="EMBL" id="CAL1680859.1"/>
    </source>
</evidence>
<dbReference type="InterPro" id="IPR052224">
    <property type="entry name" value="THAP_domain_protein"/>
</dbReference>
<accession>A0AAV2NL63</accession>
<organism evidence="7 8">
    <name type="scientific">Lasius platythorax</name>
    <dbReference type="NCBI Taxonomy" id="488582"/>
    <lineage>
        <taxon>Eukaryota</taxon>
        <taxon>Metazoa</taxon>
        <taxon>Ecdysozoa</taxon>
        <taxon>Arthropoda</taxon>
        <taxon>Hexapoda</taxon>
        <taxon>Insecta</taxon>
        <taxon>Pterygota</taxon>
        <taxon>Neoptera</taxon>
        <taxon>Endopterygota</taxon>
        <taxon>Hymenoptera</taxon>
        <taxon>Apocrita</taxon>
        <taxon>Aculeata</taxon>
        <taxon>Formicoidea</taxon>
        <taxon>Formicidae</taxon>
        <taxon>Formicinae</taxon>
        <taxon>Lasius</taxon>
        <taxon>Lasius</taxon>
    </lineage>
</organism>
<dbReference type="EMBL" id="OZ034825">
    <property type="protein sequence ID" value="CAL1680859.1"/>
    <property type="molecule type" value="Genomic_DNA"/>
</dbReference>
<keyword evidence="8" id="KW-1185">Reference proteome</keyword>
<dbReference type="AlphaFoldDB" id="A0AAV2NL63"/>
<protein>
    <recommendedName>
        <fullName evidence="6">THAP-type domain-containing protein</fullName>
    </recommendedName>
</protein>
<evidence type="ECO:0000313" key="8">
    <source>
        <dbReference type="Proteomes" id="UP001497644"/>
    </source>
</evidence>
<dbReference type="PROSITE" id="PS50950">
    <property type="entry name" value="ZF_THAP"/>
    <property type="match status" value="1"/>
</dbReference>
<evidence type="ECO:0000259" key="6">
    <source>
        <dbReference type="PROSITE" id="PS50950"/>
    </source>
</evidence>
<evidence type="ECO:0000256" key="3">
    <source>
        <dbReference type="ARBA" id="ARBA00022833"/>
    </source>
</evidence>
<reference evidence="7" key="1">
    <citation type="submission" date="2024-04" db="EMBL/GenBank/DDBJ databases">
        <authorList>
            <consortium name="Molecular Ecology Group"/>
        </authorList>
    </citation>
    <scope>NUCLEOTIDE SEQUENCE</scope>
</reference>
<dbReference type="GO" id="GO:0003677">
    <property type="term" value="F:DNA binding"/>
    <property type="evidence" value="ECO:0007669"/>
    <property type="project" value="UniProtKB-UniRule"/>
</dbReference>
<dbReference type="InterPro" id="IPR006612">
    <property type="entry name" value="THAP_Znf"/>
</dbReference>
<dbReference type="SUPFAM" id="SSF57716">
    <property type="entry name" value="Glucocorticoid receptor-like (DNA-binding domain)"/>
    <property type="match status" value="1"/>
</dbReference>
<evidence type="ECO:0000256" key="5">
    <source>
        <dbReference type="PROSITE-ProRule" id="PRU00309"/>
    </source>
</evidence>
<dbReference type="Proteomes" id="UP001497644">
    <property type="component" value="Chromosome 2"/>
</dbReference>
<evidence type="ECO:0000256" key="4">
    <source>
        <dbReference type="ARBA" id="ARBA00023125"/>
    </source>
</evidence>
<keyword evidence="4 5" id="KW-0238">DNA-binding</keyword>
<dbReference type="PANTHER" id="PTHR46927:SF3">
    <property type="entry name" value="THAP-TYPE DOMAIN-CONTAINING PROTEIN"/>
    <property type="match status" value="1"/>
</dbReference>
<dbReference type="SMART" id="SM00692">
    <property type="entry name" value="DM3"/>
    <property type="match status" value="1"/>
</dbReference>
<dbReference type="GO" id="GO:0008270">
    <property type="term" value="F:zinc ion binding"/>
    <property type="evidence" value="ECO:0007669"/>
    <property type="project" value="UniProtKB-KW"/>
</dbReference>
<evidence type="ECO:0000256" key="1">
    <source>
        <dbReference type="ARBA" id="ARBA00022723"/>
    </source>
</evidence>
<dbReference type="PANTHER" id="PTHR46927">
    <property type="entry name" value="AGAP005574-PA"/>
    <property type="match status" value="1"/>
</dbReference>
<proteinExistence type="predicted"/>
<feature type="domain" description="THAP-type" evidence="6">
    <location>
        <begin position="1"/>
        <end position="79"/>
    </location>
</feature>
<keyword evidence="1" id="KW-0479">Metal-binding</keyword>
<dbReference type="SMART" id="SM00980">
    <property type="entry name" value="THAP"/>
    <property type="match status" value="1"/>
</dbReference>
<evidence type="ECO:0000256" key="2">
    <source>
        <dbReference type="ARBA" id="ARBA00022771"/>
    </source>
</evidence>
<name>A0AAV2NL63_9HYME</name>
<keyword evidence="2 5" id="KW-0863">Zinc-finger</keyword>
<keyword evidence="3" id="KW-0862">Zinc</keyword>
<sequence>MTGCVAPDCTNSDEKGFIMKIFPRDLVRRAQWAANVNRKEWISTERSFLCKVHFAHDMWENNRVDGKRKLKINAVPTIFGSEAKKIKSHRENMRHASLNDEVGCVNEHNVPVQSIQNEEENNDCENEMQLESAKSKKENSKLKNMSRTIKKQLLNVNTMTVSQWRCTV</sequence>
<dbReference type="Pfam" id="PF05485">
    <property type="entry name" value="THAP"/>
    <property type="match status" value="1"/>
</dbReference>
<gene>
    <name evidence="7" type="ORF">LPLAT_LOCUS6809</name>
</gene>